<feature type="compositionally biased region" description="Low complexity" evidence="8">
    <location>
        <begin position="49"/>
        <end position="58"/>
    </location>
</feature>
<dbReference type="Proteomes" id="UP000261420">
    <property type="component" value="Unplaced"/>
</dbReference>
<name>A0A3B4ULQ4_SERDU</name>
<dbReference type="InterPro" id="IPR027324">
    <property type="entry name" value="MAP2/MAP4/Tau"/>
</dbReference>
<dbReference type="STRING" id="41447.ENSSDUP00000019469"/>
<dbReference type="PANTHER" id="PTHR11501">
    <property type="entry name" value="MICROTUBULE-ASSOCIATED PROTEIN"/>
    <property type="match status" value="1"/>
</dbReference>
<evidence type="ECO:0000256" key="7">
    <source>
        <dbReference type="RuleBase" id="RU000686"/>
    </source>
</evidence>
<accession>A0A3B4ULQ4</accession>
<dbReference type="Ensembl" id="ENSSDUT00000019816.1">
    <property type="protein sequence ID" value="ENSSDUP00000019469.1"/>
    <property type="gene ID" value="ENSSDUG00000014138.1"/>
</dbReference>
<dbReference type="PROSITE" id="PS51491">
    <property type="entry name" value="TAU_MAP_2"/>
    <property type="match status" value="3"/>
</dbReference>
<evidence type="ECO:0000313" key="10">
    <source>
        <dbReference type="Proteomes" id="UP000261420"/>
    </source>
</evidence>
<dbReference type="PANTHER" id="PTHR11501:SF15">
    <property type="entry name" value="MICROTUBULE-ASSOCIATED PROTEIN 2"/>
    <property type="match status" value="1"/>
</dbReference>
<feature type="region of interest" description="Disordered" evidence="8">
    <location>
        <begin position="258"/>
        <end position="281"/>
    </location>
</feature>
<feature type="compositionally biased region" description="Polar residues" evidence="8">
    <location>
        <begin position="74"/>
        <end position="89"/>
    </location>
</feature>
<evidence type="ECO:0000313" key="9">
    <source>
        <dbReference type="Ensembl" id="ENSSDUP00000019469.1"/>
    </source>
</evidence>
<dbReference type="AlphaFoldDB" id="A0A3B4ULQ4"/>
<evidence type="ECO:0000256" key="1">
    <source>
        <dbReference type="ARBA" id="ARBA00004245"/>
    </source>
</evidence>
<dbReference type="GeneTree" id="ENSGT00940000156597"/>
<dbReference type="Pfam" id="PF00418">
    <property type="entry name" value="Tubulin-binding"/>
    <property type="match status" value="3"/>
</dbReference>
<proteinExistence type="predicted"/>
<keyword evidence="10" id="KW-1185">Reference proteome</keyword>
<keyword evidence="4 7" id="KW-0493">Microtubule</keyword>
<dbReference type="GO" id="GO:0043005">
    <property type="term" value="C:neuron projection"/>
    <property type="evidence" value="ECO:0007669"/>
    <property type="project" value="TreeGrafter"/>
</dbReference>
<dbReference type="PROSITE" id="PS00229">
    <property type="entry name" value="TAU_MAP_1"/>
    <property type="match status" value="1"/>
</dbReference>
<keyword evidence="5" id="KW-0677">Repeat</keyword>
<sequence>MNHRPKDFHLVSGLCQQDGGSRSPDKRSSLPRHGSILSRRGYHDHEESSTSITSSGSTAPRRPTLTESVRSRSARSGHSTPRTPGSTAITPGTPPSYSSSSRTPGTPRSLSLISQERKVAVVRTPPKSPATTPKQLRIINQPLPDFKNVKSKIGSTENIKYQPKGGQVQIQNKKIDLSHVTSKCGSLDNIHHRPGGGNVRIESVKLDFKDKAQAKVGSLDNAHHTPGGGRVMIESHRLAFRDQAKARVDHGADIVIQSPGLSGSVSPHRHRDSHLSSSGSLNMMESPQLATLAEDVTAALAKQGL</sequence>
<dbReference type="GO" id="GO:0005874">
    <property type="term" value="C:microtubule"/>
    <property type="evidence" value="ECO:0007669"/>
    <property type="project" value="UniProtKB-KW"/>
</dbReference>
<evidence type="ECO:0000256" key="3">
    <source>
        <dbReference type="ARBA" id="ARBA00022553"/>
    </source>
</evidence>
<protein>
    <recommendedName>
        <fullName evidence="7">Microtubule-associated protein</fullName>
    </recommendedName>
</protein>
<reference evidence="9" key="2">
    <citation type="submission" date="2025-09" db="UniProtKB">
        <authorList>
            <consortium name="Ensembl"/>
        </authorList>
    </citation>
    <scope>IDENTIFICATION</scope>
</reference>
<evidence type="ECO:0000256" key="6">
    <source>
        <dbReference type="ARBA" id="ARBA00023212"/>
    </source>
</evidence>
<keyword evidence="3" id="KW-0597">Phosphoprotein</keyword>
<feature type="compositionally biased region" description="Low complexity" evidence="8">
    <location>
        <begin position="95"/>
        <end position="109"/>
    </location>
</feature>
<comment type="subcellular location">
    <subcellularLocation>
        <location evidence="1 7">Cytoplasm</location>
        <location evidence="1 7">Cytoskeleton</location>
    </subcellularLocation>
</comment>
<evidence type="ECO:0000256" key="8">
    <source>
        <dbReference type="SAM" id="MobiDB-lite"/>
    </source>
</evidence>
<dbReference type="InterPro" id="IPR001084">
    <property type="entry name" value="MAP_tubulin-bd_rpt"/>
</dbReference>
<dbReference type="GO" id="GO:0000226">
    <property type="term" value="P:microtubule cytoskeleton organization"/>
    <property type="evidence" value="ECO:0007669"/>
    <property type="project" value="TreeGrafter"/>
</dbReference>
<dbReference type="GO" id="GO:0008017">
    <property type="term" value="F:microtubule binding"/>
    <property type="evidence" value="ECO:0007669"/>
    <property type="project" value="InterPro"/>
</dbReference>
<evidence type="ECO:0000256" key="2">
    <source>
        <dbReference type="ARBA" id="ARBA00022490"/>
    </source>
</evidence>
<keyword evidence="2 7" id="KW-0963">Cytoplasm</keyword>
<dbReference type="GO" id="GO:0031175">
    <property type="term" value="P:neuron projection development"/>
    <property type="evidence" value="ECO:0007669"/>
    <property type="project" value="TreeGrafter"/>
</dbReference>
<keyword evidence="6 7" id="KW-0206">Cytoskeleton</keyword>
<organism evidence="9 10">
    <name type="scientific">Seriola dumerili</name>
    <name type="common">Greater amberjack</name>
    <name type="synonym">Caranx dumerili</name>
    <dbReference type="NCBI Taxonomy" id="41447"/>
    <lineage>
        <taxon>Eukaryota</taxon>
        <taxon>Metazoa</taxon>
        <taxon>Chordata</taxon>
        <taxon>Craniata</taxon>
        <taxon>Vertebrata</taxon>
        <taxon>Euteleostomi</taxon>
        <taxon>Actinopterygii</taxon>
        <taxon>Neopterygii</taxon>
        <taxon>Teleostei</taxon>
        <taxon>Neoteleostei</taxon>
        <taxon>Acanthomorphata</taxon>
        <taxon>Carangaria</taxon>
        <taxon>Carangiformes</taxon>
        <taxon>Carangidae</taxon>
        <taxon>Seriola</taxon>
    </lineage>
</organism>
<reference evidence="9" key="1">
    <citation type="submission" date="2025-08" db="UniProtKB">
        <authorList>
            <consortium name="Ensembl"/>
        </authorList>
    </citation>
    <scope>IDENTIFICATION</scope>
</reference>
<evidence type="ECO:0000256" key="5">
    <source>
        <dbReference type="ARBA" id="ARBA00022737"/>
    </source>
</evidence>
<feature type="region of interest" description="Disordered" evidence="8">
    <location>
        <begin position="1"/>
        <end position="116"/>
    </location>
</feature>
<evidence type="ECO:0000256" key="4">
    <source>
        <dbReference type="ARBA" id="ARBA00022701"/>
    </source>
</evidence>